<evidence type="ECO:0000313" key="6">
    <source>
        <dbReference type="Proteomes" id="UP000028045"/>
    </source>
</evidence>
<dbReference type="PANTHER" id="PTHR43397:SF1">
    <property type="entry name" value="ERGOTHIONEINE BIOSYNTHESIS PROTEIN 1"/>
    <property type="match status" value="1"/>
</dbReference>
<dbReference type="InterPro" id="IPR051128">
    <property type="entry name" value="EgtD_Methyltrsf_superfamily"/>
</dbReference>
<dbReference type="Gene3D" id="3.40.50.150">
    <property type="entry name" value="Vaccinia Virus protein VP39"/>
    <property type="match status" value="1"/>
</dbReference>
<dbReference type="GO" id="GO:0032259">
    <property type="term" value="P:methylation"/>
    <property type="evidence" value="ECO:0007669"/>
    <property type="project" value="UniProtKB-KW"/>
</dbReference>
<name>A0A084BCL5_STACB</name>
<evidence type="ECO:0000259" key="4">
    <source>
        <dbReference type="Pfam" id="PF10017"/>
    </source>
</evidence>
<dbReference type="InterPro" id="IPR029063">
    <property type="entry name" value="SAM-dependent_MTases_sf"/>
</dbReference>
<dbReference type="GO" id="GO:0008168">
    <property type="term" value="F:methyltransferase activity"/>
    <property type="evidence" value="ECO:0007669"/>
    <property type="project" value="UniProtKB-KW"/>
</dbReference>
<evidence type="ECO:0000256" key="2">
    <source>
        <dbReference type="ARBA" id="ARBA00022679"/>
    </source>
</evidence>
<proteinExistence type="predicted"/>
<dbReference type="OrthoDB" id="5150167at2759"/>
<feature type="domain" description="Histidine-specific methyltransferase SAM-dependent" evidence="4">
    <location>
        <begin position="43"/>
        <end position="318"/>
    </location>
</feature>
<organism evidence="5 6">
    <name type="scientific">Stachybotrys chartarum (strain CBS 109288 / IBT 7711)</name>
    <name type="common">Toxic black mold</name>
    <name type="synonym">Stilbospora chartarum</name>
    <dbReference type="NCBI Taxonomy" id="1280523"/>
    <lineage>
        <taxon>Eukaryota</taxon>
        <taxon>Fungi</taxon>
        <taxon>Dikarya</taxon>
        <taxon>Ascomycota</taxon>
        <taxon>Pezizomycotina</taxon>
        <taxon>Sordariomycetes</taxon>
        <taxon>Hypocreomycetidae</taxon>
        <taxon>Hypocreales</taxon>
        <taxon>Stachybotryaceae</taxon>
        <taxon>Stachybotrys</taxon>
    </lineage>
</organism>
<gene>
    <name evidence="5" type="ORF">S7711_08635</name>
</gene>
<keyword evidence="6" id="KW-1185">Reference proteome</keyword>
<dbReference type="AlphaFoldDB" id="A0A084BCL5"/>
<dbReference type="Proteomes" id="UP000028045">
    <property type="component" value="Unassembled WGS sequence"/>
</dbReference>
<keyword evidence="3" id="KW-0949">S-adenosyl-L-methionine</keyword>
<evidence type="ECO:0000256" key="3">
    <source>
        <dbReference type="ARBA" id="ARBA00022691"/>
    </source>
</evidence>
<dbReference type="PANTHER" id="PTHR43397">
    <property type="entry name" value="ERGOTHIONEINE BIOSYNTHESIS PROTEIN 1"/>
    <property type="match status" value="1"/>
</dbReference>
<evidence type="ECO:0000313" key="5">
    <source>
        <dbReference type="EMBL" id="KEY75294.1"/>
    </source>
</evidence>
<evidence type="ECO:0000256" key="1">
    <source>
        <dbReference type="ARBA" id="ARBA00022603"/>
    </source>
</evidence>
<sequence>MSSNADKDIVDIGGGRLSNSFNDQVWKALMGKIDFPKELAYAAGMDQWINISEGSYQTSDELGIIKANARNVVSAMPDGTSIIDMGAANSTKYELYVKEFIKQGKTCSYFPLDVPYDSLLKQVKNARDKFKGVHTVGLWGEIQDGITHFQQMKGPKLFLVLGSILYNAPWEMCIDRAKDFANLLRPTDRLVIGQDSPPASGDVAAVYSSYSTPEYDAFITNYLEAIHNIAGIEVDPKKAWTVNHCTETTMHWFKVDPTQKLICTKLDGHVIEADKSFMMFPSWKQSREQVITLTNAAGLEIETLGKAENSDMYQYLIRPAHANHFSS</sequence>
<dbReference type="Pfam" id="PF10017">
    <property type="entry name" value="Methyltransf_33"/>
    <property type="match status" value="1"/>
</dbReference>
<keyword evidence="1" id="KW-0489">Methyltransferase</keyword>
<dbReference type="EMBL" id="KL647379">
    <property type="protein sequence ID" value="KEY75294.1"/>
    <property type="molecule type" value="Genomic_DNA"/>
</dbReference>
<dbReference type="InterPro" id="IPR019257">
    <property type="entry name" value="MeTrfase_dom"/>
</dbReference>
<protein>
    <recommendedName>
        <fullName evidence="4">Histidine-specific methyltransferase SAM-dependent domain-containing protein</fullName>
    </recommendedName>
</protein>
<reference evidence="5 6" key="1">
    <citation type="journal article" date="2014" name="BMC Genomics">
        <title>Comparative genome sequencing reveals chemotype-specific gene clusters in the toxigenic black mold Stachybotrys.</title>
        <authorList>
            <person name="Semeiks J."/>
            <person name="Borek D."/>
            <person name="Otwinowski Z."/>
            <person name="Grishin N.V."/>
        </authorList>
    </citation>
    <scope>NUCLEOTIDE SEQUENCE [LARGE SCALE GENOMIC DNA]</scope>
    <source>
        <strain evidence="6">CBS 109288 / IBT 7711</strain>
    </source>
</reference>
<dbReference type="HOGENOM" id="CLU_049766_2_0_1"/>
<keyword evidence="2" id="KW-0808">Transferase</keyword>
<accession>A0A084BCL5</accession>